<name>F5ZEH0_ALTNA</name>
<accession>F5ZEH0</accession>
<evidence type="ECO:0000313" key="2">
    <source>
        <dbReference type="EMBL" id="AEF04361.1"/>
    </source>
</evidence>
<dbReference type="eggNOG" id="COG2971">
    <property type="taxonomic scope" value="Bacteria"/>
</dbReference>
<dbReference type="RefSeq" id="WP_013785288.1">
    <property type="nucleotide sequence ID" value="NC_015554.1"/>
</dbReference>
<dbReference type="PANTHER" id="PTHR43190:SF3">
    <property type="entry name" value="N-ACETYL-D-GLUCOSAMINE KINASE"/>
    <property type="match status" value="1"/>
</dbReference>
<proteinExistence type="predicted"/>
<dbReference type="KEGG" id="alt:ambt_14235"/>
<dbReference type="CDD" id="cd24082">
    <property type="entry name" value="ASKHA_NBD_GspK-like"/>
    <property type="match status" value="1"/>
</dbReference>
<protein>
    <submittedName>
        <fullName evidence="2">BadF/BadG/BcrA/BcrD type ATPase</fullName>
    </submittedName>
</protein>
<reference evidence="2 3" key="1">
    <citation type="journal article" date="2011" name="J. Bacteriol.">
        <title>Complete genome sequence of the polycyclic aromatic hydrocarbon-degrading bacterium Alteromonas sp. strain SN2.</title>
        <authorList>
            <person name="Jin H.M."/>
            <person name="Jeong H."/>
            <person name="Moon E.J."/>
            <person name="Math R.K."/>
            <person name="Lee K."/>
            <person name="Kim H.J."/>
            <person name="Jeon C.O."/>
            <person name="Oh T.K."/>
            <person name="Kim J.F."/>
        </authorList>
    </citation>
    <scope>NUCLEOTIDE SEQUENCE [LARGE SCALE GENOMIC DNA]</scope>
    <source>
        <strain evidence="3">JCM 17741 / KACC 18427 / KCTC 11700BP / SN2</strain>
    </source>
</reference>
<dbReference type="SUPFAM" id="SSF53067">
    <property type="entry name" value="Actin-like ATPase domain"/>
    <property type="match status" value="2"/>
</dbReference>
<evidence type="ECO:0000259" key="1">
    <source>
        <dbReference type="Pfam" id="PF01869"/>
    </source>
</evidence>
<dbReference type="PANTHER" id="PTHR43190">
    <property type="entry name" value="N-ACETYL-D-GLUCOSAMINE KINASE"/>
    <property type="match status" value="1"/>
</dbReference>
<gene>
    <name evidence="2" type="ordered locus">ambt_14235</name>
</gene>
<feature type="domain" description="ATPase BadF/BadG/BcrA/BcrD type" evidence="1">
    <location>
        <begin position="8"/>
        <end position="305"/>
    </location>
</feature>
<dbReference type="InterPro" id="IPR043129">
    <property type="entry name" value="ATPase_NBD"/>
</dbReference>
<organism evidence="2 3">
    <name type="scientific">Alteromonas naphthalenivorans</name>
    <dbReference type="NCBI Taxonomy" id="715451"/>
    <lineage>
        <taxon>Bacteria</taxon>
        <taxon>Pseudomonadati</taxon>
        <taxon>Pseudomonadota</taxon>
        <taxon>Gammaproteobacteria</taxon>
        <taxon>Alteromonadales</taxon>
        <taxon>Alteromonadaceae</taxon>
        <taxon>Alteromonas/Salinimonas group</taxon>
        <taxon>Alteromonas</taxon>
    </lineage>
</organism>
<sequence>MVEQSYYIGVDGGGTHCRVQLEDEHGNVLSYADAGSANIMTNAAAAMQSIIDASEKAISAIKPISAVDKSISEVDKPISAIDKPSSATNKPTNPAIKLNQIHLAAGLAGANIPSALNQFLSLHHPFKSVTVISDLHAACLGAHNGYAGALIICGTGSAATVFTGTGTSTNSHNFKDKGGYGLPISDNASGGWLGLEAVKHSLLVFDELIPHSLLFASICDNLAVSNPQQLVTKVAGFKGREFGALAPSVVAAYKKGCAAAGALIQQGASYLNDVGQTLTCKAPSEKTFTNNQDLPLCLVGGLSHVYQPLLSADLQTRLIEPKSSPQAAVIQYAKQQVALA</sequence>
<dbReference type="Proteomes" id="UP000000683">
    <property type="component" value="Chromosome"/>
</dbReference>
<dbReference type="EMBL" id="CP002339">
    <property type="protein sequence ID" value="AEF04361.1"/>
    <property type="molecule type" value="Genomic_DNA"/>
</dbReference>
<dbReference type="Gene3D" id="3.30.420.40">
    <property type="match status" value="2"/>
</dbReference>
<dbReference type="OrthoDB" id="9816014at2"/>
<dbReference type="AlphaFoldDB" id="F5ZEH0"/>
<dbReference type="HOGENOM" id="CLU_016274_2_0_6"/>
<dbReference type="InterPro" id="IPR052519">
    <property type="entry name" value="Euk-type_GlcNAc_Kinase"/>
</dbReference>
<keyword evidence="3" id="KW-1185">Reference proteome</keyword>
<dbReference type="InterPro" id="IPR002731">
    <property type="entry name" value="ATPase_BadF"/>
</dbReference>
<dbReference type="Pfam" id="PF01869">
    <property type="entry name" value="BcrAD_BadFG"/>
    <property type="match status" value="1"/>
</dbReference>
<evidence type="ECO:0000313" key="3">
    <source>
        <dbReference type="Proteomes" id="UP000000683"/>
    </source>
</evidence>